<dbReference type="Pfam" id="PF12146">
    <property type="entry name" value="Hydrolase_4"/>
    <property type="match status" value="1"/>
</dbReference>
<keyword evidence="3" id="KW-1185">Reference proteome</keyword>
<evidence type="ECO:0000259" key="1">
    <source>
        <dbReference type="Pfam" id="PF12146"/>
    </source>
</evidence>
<protein>
    <recommendedName>
        <fullName evidence="1">Serine aminopeptidase S33 domain-containing protein</fullName>
    </recommendedName>
</protein>
<evidence type="ECO:0000313" key="3">
    <source>
        <dbReference type="Proteomes" id="UP000006764"/>
    </source>
</evidence>
<dbReference type="Proteomes" id="UP000006764">
    <property type="component" value="Chromosome"/>
</dbReference>
<dbReference type="STRING" id="391936.S7S_04635"/>
<dbReference type="InterPro" id="IPR022742">
    <property type="entry name" value="Hydrolase_4"/>
</dbReference>
<name>A0A0B4XGV1_9GAMM</name>
<evidence type="ECO:0000313" key="2">
    <source>
        <dbReference type="EMBL" id="AJD47349.1"/>
    </source>
</evidence>
<dbReference type="PANTHER" id="PTHR42103">
    <property type="entry name" value="ALPHA/BETA-HYDROLASES SUPERFAMILY PROTEIN"/>
    <property type="match status" value="1"/>
</dbReference>
<gene>
    <name evidence="2" type="ORF">S7S_04635</name>
</gene>
<dbReference type="KEGG" id="apac:S7S_04635"/>
<proteinExistence type="predicted"/>
<dbReference type="PANTHER" id="PTHR42103:SF2">
    <property type="entry name" value="AB HYDROLASE-1 DOMAIN-CONTAINING PROTEIN"/>
    <property type="match status" value="1"/>
</dbReference>
<dbReference type="AlphaFoldDB" id="A0A0B4XGV1"/>
<dbReference type="EMBL" id="CP004387">
    <property type="protein sequence ID" value="AJD47349.1"/>
    <property type="molecule type" value="Genomic_DNA"/>
</dbReference>
<dbReference type="SUPFAM" id="SSF53474">
    <property type="entry name" value="alpha/beta-Hydrolases"/>
    <property type="match status" value="1"/>
</dbReference>
<sequence>MSRASIEKVSLNGPAGTLEAVLEASGEAPSFMAIVCHPHPLFGGTMNNKVVTTLCRACRDAGGAVLRFNFRGVGASQGAYSDGIGECEDLLAAESWLSQRYPGLPLWLAGFSFGSFVAARGARILADNNRPVQHLFLVAPPVHHYDFVSIDRVDCPVTVVQSEDDEVVPAEQVFAWQQQTPLAPDLIRFSDAGHFFHGRLIQLAEVARSRLPE</sequence>
<dbReference type="HOGENOM" id="CLU_086287_1_0_6"/>
<dbReference type="Gene3D" id="3.40.50.1820">
    <property type="entry name" value="alpha/beta hydrolase"/>
    <property type="match status" value="1"/>
</dbReference>
<reference evidence="2 3" key="1">
    <citation type="journal article" date="2012" name="J. Bacteriol.">
        <title>Genome sequence of an alkane-degrading bacterium, Alcanivorax pacificus type strain W11-5, isolated from deep sea sediment.</title>
        <authorList>
            <person name="Lai Q."/>
            <person name="Shao Z."/>
        </authorList>
    </citation>
    <scope>NUCLEOTIDE SEQUENCE [LARGE SCALE GENOMIC DNA]</scope>
    <source>
        <strain evidence="2 3">W11-5</strain>
    </source>
</reference>
<accession>A0A0B4XGV1</accession>
<dbReference type="OrthoDB" id="9800435at2"/>
<dbReference type="InterPro" id="IPR029058">
    <property type="entry name" value="AB_hydrolase_fold"/>
</dbReference>
<dbReference type="RefSeq" id="WP_008738274.1">
    <property type="nucleotide sequence ID" value="NZ_CP004387.1"/>
</dbReference>
<organism evidence="2 3">
    <name type="scientific">Isoalcanivorax pacificus W11-5</name>
    <dbReference type="NCBI Taxonomy" id="391936"/>
    <lineage>
        <taxon>Bacteria</taxon>
        <taxon>Pseudomonadati</taxon>
        <taxon>Pseudomonadota</taxon>
        <taxon>Gammaproteobacteria</taxon>
        <taxon>Oceanospirillales</taxon>
        <taxon>Alcanivoracaceae</taxon>
        <taxon>Isoalcanivorax</taxon>
    </lineage>
</organism>
<feature type="domain" description="Serine aminopeptidase S33" evidence="1">
    <location>
        <begin position="51"/>
        <end position="142"/>
    </location>
</feature>